<gene>
    <name evidence="3" type="ORF">FGIG_09090</name>
</gene>
<sequence>MTHFARKIGLSLEWSCHGIPWLMFVAFWFAMLWRTTPTATMERISGGSTISAYRTRSWTLSQWLAGPTASLFPDQWTQAFCLLFALLVDLCVVGLIKMCVRRPRPKDDIAADMRLTVPVDMWSFPSGHATRACLLFWLLPHFFAFSTMGLGLLAFWVVIICFSRFAMRRHHATDILAGAIFGFLEYRLVWMIDWIYVTQRVMETAFSVIHSEL</sequence>
<name>A0A504YEJ5_FASGI</name>
<keyword evidence="1" id="KW-1133">Transmembrane helix</keyword>
<dbReference type="SUPFAM" id="SSF48317">
    <property type="entry name" value="Acid phosphatase/Vanadium-dependent haloperoxidase"/>
    <property type="match status" value="1"/>
</dbReference>
<dbReference type="STRING" id="46835.A0A504YEJ5"/>
<dbReference type="InterPro" id="IPR000326">
    <property type="entry name" value="PAP2/HPO"/>
</dbReference>
<feature type="transmembrane region" description="Helical" evidence="1">
    <location>
        <begin position="12"/>
        <end position="33"/>
    </location>
</feature>
<evidence type="ECO:0000313" key="3">
    <source>
        <dbReference type="EMBL" id="TPP60112.1"/>
    </source>
</evidence>
<dbReference type="Pfam" id="PF01569">
    <property type="entry name" value="PAP2"/>
    <property type="match status" value="1"/>
</dbReference>
<dbReference type="Proteomes" id="UP000316759">
    <property type="component" value="Unassembled WGS sequence"/>
</dbReference>
<dbReference type="PANTHER" id="PTHR14969:SF13">
    <property type="entry name" value="AT30094P"/>
    <property type="match status" value="1"/>
</dbReference>
<comment type="caution">
    <text evidence="3">The sequence shown here is derived from an EMBL/GenBank/DDBJ whole genome shotgun (WGS) entry which is preliminary data.</text>
</comment>
<keyword evidence="1" id="KW-0472">Membrane</keyword>
<dbReference type="InterPro" id="IPR036938">
    <property type="entry name" value="PAP2/HPO_sf"/>
</dbReference>
<protein>
    <submittedName>
        <fullName evidence="3">Phosphatidic acid phosphatase type 2</fullName>
    </submittedName>
</protein>
<feature type="transmembrane region" description="Helical" evidence="1">
    <location>
        <begin position="175"/>
        <end position="197"/>
    </location>
</feature>
<feature type="transmembrane region" description="Helical" evidence="1">
    <location>
        <begin position="143"/>
        <end position="163"/>
    </location>
</feature>
<evidence type="ECO:0000256" key="1">
    <source>
        <dbReference type="SAM" id="Phobius"/>
    </source>
</evidence>
<proteinExistence type="predicted"/>
<dbReference type="GO" id="GO:0042392">
    <property type="term" value="F:sphingosine-1-phosphate phosphatase activity"/>
    <property type="evidence" value="ECO:0007669"/>
    <property type="project" value="TreeGrafter"/>
</dbReference>
<dbReference type="Gene3D" id="1.20.144.10">
    <property type="entry name" value="Phosphatidic acid phosphatase type 2/haloperoxidase"/>
    <property type="match status" value="1"/>
</dbReference>
<dbReference type="AlphaFoldDB" id="A0A504YEJ5"/>
<organism evidence="3 4">
    <name type="scientific">Fasciola gigantica</name>
    <name type="common">Giant liver fluke</name>
    <dbReference type="NCBI Taxonomy" id="46835"/>
    <lineage>
        <taxon>Eukaryota</taxon>
        <taxon>Metazoa</taxon>
        <taxon>Spiralia</taxon>
        <taxon>Lophotrochozoa</taxon>
        <taxon>Platyhelminthes</taxon>
        <taxon>Trematoda</taxon>
        <taxon>Digenea</taxon>
        <taxon>Plagiorchiida</taxon>
        <taxon>Echinostomata</taxon>
        <taxon>Echinostomatoidea</taxon>
        <taxon>Fasciolidae</taxon>
        <taxon>Fasciola</taxon>
    </lineage>
</organism>
<feature type="transmembrane region" description="Helical" evidence="1">
    <location>
        <begin position="76"/>
        <end position="96"/>
    </location>
</feature>
<dbReference type="OrthoDB" id="10266771at2759"/>
<dbReference type="SMART" id="SM00014">
    <property type="entry name" value="acidPPc"/>
    <property type="match status" value="1"/>
</dbReference>
<dbReference type="EMBL" id="SUNJ01009822">
    <property type="protein sequence ID" value="TPP60112.1"/>
    <property type="molecule type" value="Genomic_DNA"/>
</dbReference>
<keyword evidence="4" id="KW-1185">Reference proteome</keyword>
<keyword evidence="1" id="KW-0812">Transmembrane</keyword>
<accession>A0A504YEJ5</accession>
<evidence type="ECO:0000259" key="2">
    <source>
        <dbReference type="SMART" id="SM00014"/>
    </source>
</evidence>
<evidence type="ECO:0000313" key="4">
    <source>
        <dbReference type="Proteomes" id="UP000316759"/>
    </source>
</evidence>
<feature type="domain" description="Phosphatidic acid phosphatase type 2/haloperoxidase" evidence="2">
    <location>
        <begin position="78"/>
        <end position="190"/>
    </location>
</feature>
<reference evidence="3 4" key="1">
    <citation type="submission" date="2019-04" db="EMBL/GenBank/DDBJ databases">
        <title>Annotation for the trematode Fasciola gigantica.</title>
        <authorList>
            <person name="Choi Y.-J."/>
        </authorList>
    </citation>
    <scope>NUCLEOTIDE SEQUENCE [LARGE SCALE GENOMIC DNA]</scope>
    <source>
        <strain evidence="3">Uganda_cow_1</strain>
    </source>
</reference>
<dbReference type="PANTHER" id="PTHR14969">
    <property type="entry name" value="SPHINGOSINE-1-PHOSPHATE PHOSPHOHYDROLASE"/>
    <property type="match status" value="1"/>
</dbReference>